<sequence>MKQIALYGKGGIGKSTTAANLSAALAEEGLDILQIGCDPKHDSTRMLMHGTWIPTVLDLIRERGDENITVDDVVYQGFRGVRCVEAGGPEPGIGCAGRGIIATFQLLERLDALKGDVIVYDVLGDVVCGGFAMPMREGYAQEIYLVTSGELMSIYAANNIAKAIARLSRRARSRCTLGGVICNAKNIEGEQDLVAEFARRINSRSSPTSPGPGMSRLPNCTGRRSSSTPPNRTRQRSTGNWGARSMGTRRQVSPPPSRWMNSNPSPLNSSRFEGCTLTGALSVLTEVRDAVCIIHGPAGCAHHNFSLLHATLFSNDRLEVPRLLSTRLTENDIIFGGEEALETTIARALSLSPAPASIFVLSTCIVETIGDDTEAVCAKPRGVPVIAVPTAGFLGGVFETGIRNALLSVASLARPGTAEPTLSANLVGEKNLEYGVDENAAEIARLLGRLGIGINLRFVRGISTRDLERLGSATVNILREPALQPVGEDLRRRFGTPYVDSFPAGLSGTCRFLEEVGRICGIDASDAVEEERAYQKAMLEGFCDMAGSRVCFQTAHPMLGADPAAEAVCTECARALDLTVAPDGVLVPFPYPAPVGTAGLRRMLHRWRLLVRG</sequence>
<evidence type="ECO:0000256" key="6">
    <source>
        <dbReference type="ARBA" id="ARBA00023004"/>
    </source>
</evidence>
<keyword evidence="9" id="KW-0004">4Fe-4S</keyword>
<dbReference type="PROSITE" id="PS00746">
    <property type="entry name" value="NIFH_FRXC_1"/>
    <property type="match status" value="1"/>
</dbReference>
<dbReference type="SUPFAM" id="SSF52540">
    <property type="entry name" value="P-loop containing nucleoside triphosphate hydrolases"/>
    <property type="match status" value="1"/>
</dbReference>
<evidence type="ECO:0000313" key="13">
    <source>
        <dbReference type="EMBL" id="CVK31624.1"/>
    </source>
</evidence>
<dbReference type="PROSITE" id="PS00692">
    <property type="entry name" value="NIFH_FRXC_2"/>
    <property type="match status" value="1"/>
</dbReference>
<dbReference type="GO" id="GO:0005524">
    <property type="term" value="F:ATP binding"/>
    <property type="evidence" value="ECO:0007669"/>
    <property type="project" value="UniProtKB-KW"/>
</dbReference>
<organism evidence="13 14">
    <name type="scientific">Methanoculleus bourgensis</name>
    <dbReference type="NCBI Taxonomy" id="83986"/>
    <lineage>
        <taxon>Archaea</taxon>
        <taxon>Methanobacteriati</taxon>
        <taxon>Methanobacteriota</taxon>
        <taxon>Stenosarchaea group</taxon>
        <taxon>Methanomicrobia</taxon>
        <taxon>Methanomicrobiales</taxon>
        <taxon>Methanomicrobiaceae</taxon>
        <taxon>Methanoculleus</taxon>
    </lineage>
</organism>
<dbReference type="GO" id="GO:0051539">
    <property type="term" value="F:4 iron, 4 sulfur cluster binding"/>
    <property type="evidence" value="ECO:0007669"/>
    <property type="project" value="UniProtKB-KW"/>
</dbReference>
<keyword evidence="8 10" id="KW-0535">Nitrogen fixation</keyword>
<dbReference type="PRINTS" id="PR00091">
    <property type="entry name" value="NITROGNASEII"/>
</dbReference>
<dbReference type="Gene3D" id="3.40.50.300">
    <property type="entry name" value="P-loop containing nucleotide triphosphate hydrolases"/>
    <property type="match status" value="1"/>
</dbReference>
<comment type="similarity">
    <text evidence="2 9">Belongs to the NifH/BchL/ChlL family.</text>
</comment>
<reference evidence="13 14" key="1">
    <citation type="submission" date="2016-01" db="EMBL/GenBank/DDBJ databases">
        <authorList>
            <person name="Manzoor S."/>
        </authorList>
    </citation>
    <scope>NUCLEOTIDE SEQUENCE [LARGE SCALE GENOMIC DNA]</scope>
    <source>
        <strain evidence="13">Methanoculleus sp MAB1</strain>
    </source>
</reference>
<dbReference type="EC" id="1.18.6.1" evidence="13"/>
<feature type="region of interest" description="Disordered" evidence="11">
    <location>
        <begin position="202"/>
        <end position="265"/>
    </location>
</feature>
<dbReference type="PANTHER" id="PTHR42864">
    <property type="entry name" value="LIGHT-INDEPENDENT PROTOCHLOROPHYLLIDE REDUCTASE IRON-SULFUR ATP-BINDING PROTEIN"/>
    <property type="match status" value="1"/>
</dbReference>
<dbReference type="AlphaFoldDB" id="A0A0X3BJ39"/>
<evidence type="ECO:0000256" key="7">
    <source>
        <dbReference type="ARBA" id="ARBA00023014"/>
    </source>
</evidence>
<dbReference type="GO" id="GO:0046872">
    <property type="term" value="F:metal ion binding"/>
    <property type="evidence" value="ECO:0007669"/>
    <property type="project" value="UniProtKB-KW"/>
</dbReference>
<dbReference type="PROSITE" id="PS00699">
    <property type="entry name" value="NITROGENASE_1_1"/>
    <property type="match status" value="1"/>
</dbReference>
<keyword evidence="3 9" id="KW-0479">Metal-binding</keyword>
<comment type="similarity">
    <text evidence="10">Belongs to the NifD/NifK/NifE/NifN family.</text>
</comment>
<dbReference type="PROSITE" id="PS51026">
    <property type="entry name" value="NIFH_FRXC_3"/>
    <property type="match status" value="1"/>
</dbReference>
<keyword evidence="9 13" id="KW-0560">Oxidoreductase</keyword>
<dbReference type="Pfam" id="PF00148">
    <property type="entry name" value="Oxidored_nitro"/>
    <property type="match status" value="1"/>
</dbReference>
<gene>
    <name evidence="13" type="ORF">MMAB1_0407</name>
</gene>
<evidence type="ECO:0000256" key="5">
    <source>
        <dbReference type="ARBA" id="ARBA00022840"/>
    </source>
</evidence>
<dbReference type="Pfam" id="PF00142">
    <property type="entry name" value="Fer4_NifH"/>
    <property type="match status" value="1"/>
</dbReference>
<keyword evidence="7 9" id="KW-0411">Iron-sulfur</keyword>
<dbReference type="InterPro" id="IPR030655">
    <property type="entry name" value="NifH/chlL_CS"/>
</dbReference>
<evidence type="ECO:0000313" key="14">
    <source>
        <dbReference type="Proteomes" id="UP000069850"/>
    </source>
</evidence>
<keyword evidence="5 9" id="KW-0067">ATP-binding</keyword>
<evidence type="ECO:0000256" key="11">
    <source>
        <dbReference type="SAM" id="MobiDB-lite"/>
    </source>
</evidence>
<proteinExistence type="inferred from homology"/>
<dbReference type="InterPro" id="IPR000392">
    <property type="entry name" value="NifH/frxC"/>
</dbReference>
<evidence type="ECO:0000256" key="8">
    <source>
        <dbReference type="ARBA" id="ARBA00023231"/>
    </source>
</evidence>
<name>A0A0X3BJ39_9EURY</name>
<feature type="domain" description="Nitrogenase/oxidoreductase component 1" evidence="12">
    <location>
        <begin position="275"/>
        <end position="550"/>
    </location>
</feature>
<dbReference type="InterPro" id="IPR000318">
    <property type="entry name" value="Nase_comp1_CS"/>
</dbReference>
<keyword evidence="6 9" id="KW-0408">Iron</keyword>
<keyword evidence="4 9" id="KW-0547">Nucleotide-binding</keyword>
<dbReference type="KEGG" id="mema:MMAB1_0407"/>
<dbReference type="PROSITE" id="PS00090">
    <property type="entry name" value="NITROGENASE_1_2"/>
    <property type="match status" value="1"/>
</dbReference>
<dbReference type="SUPFAM" id="SSF53807">
    <property type="entry name" value="Helical backbone' metal receptor"/>
    <property type="match status" value="1"/>
</dbReference>
<dbReference type="CDD" id="cd00316">
    <property type="entry name" value="Oxidoreductase_nitrogenase"/>
    <property type="match status" value="1"/>
</dbReference>
<dbReference type="EMBL" id="LT158599">
    <property type="protein sequence ID" value="CVK31624.1"/>
    <property type="molecule type" value="Genomic_DNA"/>
</dbReference>
<comment type="cofactor">
    <cofactor evidence="1">
        <name>[4Fe-4S] cluster</name>
        <dbReference type="ChEBI" id="CHEBI:49883"/>
    </cofactor>
</comment>
<evidence type="ECO:0000256" key="4">
    <source>
        <dbReference type="ARBA" id="ARBA00022741"/>
    </source>
</evidence>
<evidence type="ECO:0000256" key="2">
    <source>
        <dbReference type="ARBA" id="ARBA00005504"/>
    </source>
</evidence>
<accession>A0A0X3BJ39</accession>
<evidence type="ECO:0000256" key="9">
    <source>
        <dbReference type="RuleBase" id="RU003688"/>
    </source>
</evidence>
<evidence type="ECO:0000259" key="12">
    <source>
        <dbReference type="Pfam" id="PF00148"/>
    </source>
</evidence>
<dbReference type="GO" id="GO:0016163">
    <property type="term" value="F:nitrogenase activity"/>
    <property type="evidence" value="ECO:0007669"/>
    <property type="project" value="UniProtKB-EC"/>
</dbReference>
<dbReference type="Gene3D" id="3.40.50.1980">
    <property type="entry name" value="Nitrogenase molybdenum iron protein domain"/>
    <property type="match status" value="2"/>
</dbReference>
<dbReference type="PANTHER" id="PTHR42864:SF2">
    <property type="entry name" value="LIGHT-INDEPENDENT PROTOCHLOROPHYLLIDE REDUCTASE IRON-SULFUR ATP-BINDING PROTEIN"/>
    <property type="match status" value="1"/>
</dbReference>
<feature type="compositionally biased region" description="Low complexity" evidence="11">
    <location>
        <begin position="221"/>
        <end position="238"/>
    </location>
</feature>
<evidence type="ECO:0000256" key="3">
    <source>
        <dbReference type="ARBA" id="ARBA00022723"/>
    </source>
</evidence>
<dbReference type="Proteomes" id="UP000069850">
    <property type="component" value="Chromosome 1"/>
</dbReference>
<protein>
    <submittedName>
        <fullName evidence="13">Nitrogenase molybdenum-cofactor synthesis protein NifE (Modular protein)</fullName>
        <ecNumber evidence="13">1.18.6.1</ecNumber>
    </submittedName>
</protein>
<evidence type="ECO:0000256" key="10">
    <source>
        <dbReference type="RuleBase" id="RU004021"/>
    </source>
</evidence>
<dbReference type="InterPro" id="IPR000510">
    <property type="entry name" value="Nase/OxRdtase_comp1"/>
</dbReference>
<evidence type="ECO:0000256" key="1">
    <source>
        <dbReference type="ARBA" id="ARBA00001966"/>
    </source>
</evidence>
<dbReference type="InterPro" id="IPR027417">
    <property type="entry name" value="P-loop_NTPase"/>
</dbReference>